<evidence type="ECO:0000313" key="1">
    <source>
        <dbReference type="EMBL" id="KAH3663157.1"/>
    </source>
</evidence>
<dbReference type="AlphaFoldDB" id="A0A9P8P0Z4"/>
<organism evidence="1 2">
    <name type="scientific">Ogataea polymorpha</name>
    <dbReference type="NCBI Taxonomy" id="460523"/>
    <lineage>
        <taxon>Eukaryota</taxon>
        <taxon>Fungi</taxon>
        <taxon>Dikarya</taxon>
        <taxon>Ascomycota</taxon>
        <taxon>Saccharomycotina</taxon>
        <taxon>Pichiomycetes</taxon>
        <taxon>Pichiales</taxon>
        <taxon>Pichiaceae</taxon>
        <taxon>Ogataea</taxon>
    </lineage>
</organism>
<accession>A0A9P8P0Z4</accession>
<dbReference type="EMBL" id="JAEUBD010001266">
    <property type="protein sequence ID" value="KAH3663157.1"/>
    <property type="molecule type" value="Genomic_DNA"/>
</dbReference>
<name>A0A9P8P0Z4_9ASCO</name>
<reference evidence="1" key="1">
    <citation type="journal article" date="2021" name="Open Biol.">
        <title>Shared evolutionary footprints suggest mitochondrial oxidative damage underlies multiple complex I losses in fungi.</title>
        <authorList>
            <person name="Schikora-Tamarit M.A."/>
            <person name="Marcet-Houben M."/>
            <person name="Nosek J."/>
            <person name="Gabaldon T."/>
        </authorList>
    </citation>
    <scope>NUCLEOTIDE SEQUENCE</scope>
    <source>
        <strain evidence="1">NCAIM Y.01608</strain>
    </source>
</reference>
<proteinExistence type="predicted"/>
<comment type="caution">
    <text evidence="1">The sequence shown here is derived from an EMBL/GenBank/DDBJ whole genome shotgun (WGS) entry which is preliminary data.</text>
</comment>
<keyword evidence="2" id="KW-1185">Reference proteome</keyword>
<sequence>MALLTPTRRLSKANSKSLRTTDCSSRASLYRIPLSPRTVTESDLAEDCIQEYFFLDPLIINEAVILVCLCSAIRSPSFLSSSRPKAILRFSRFSSLSFCLVAMSLSALDISDFVPPDDCFCFVRNPRRLCLETTSRSVTRLDMYSSQALDMRFISSSSNSIRLIPCSSIVLFINQATCPGRRKSLGLS</sequence>
<protein>
    <submittedName>
        <fullName evidence="1">Uncharacterized protein</fullName>
    </submittedName>
</protein>
<dbReference type="Proteomes" id="UP000788993">
    <property type="component" value="Unassembled WGS sequence"/>
</dbReference>
<reference evidence="1" key="2">
    <citation type="submission" date="2021-01" db="EMBL/GenBank/DDBJ databases">
        <authorList>
            <person name="Schikora-Tamarit M.A."/>
        </authorList>
    </citation>
    <scope>NUCLEOTIDE SEQUENCE</scope>
    <source>
        <strain evidence="1">NCAIM Y.01608</strain>
    </source>
</reference>
<gene>
    <name evidence="1" type="ORF">OGATHE_004733</name>
</gene>
<evidence type="ECO:0000313" key="2">
    <source>
        <dbReference type="Proteomes" id="UP000788993"/>
    </source>
</evidence>